<dbReference type="Proteomes" id="UP001589590">
    <property type="component" value="Unassembled WGS sequence"/>
</dbReference>
<protein>
    <submittedName>
        <fullName evidence="2">Serine protease</fullName>
    </submittedName>
</protein>
<dbReference type="InterPro" id="IPR009003">
    <property type="entry name" value="Peptidase_S1_PA"/>
</dbReference>
<dbReference type="SUPFAM" id="SSF50494">
    <property type="entry name" value="Trypsin-like serine proteases"/>
    <property type="match status" value="1"/>
</dbReference>
<reference evidence="2 3" key="1">
    <citation type="submission" date="2024-09" db="EMBL/GenBank/DDBJ databases">
        <authorList>
            <person name="Sun Q."/>
            <person name="Mori K."/>
        </authorList>
    </citation>
    <scope>NUCLEOTIDE SEQUENCE [LARGE SCALE GENOMIC DNA]</scope>
    <source>
        <strain evidence="2 3">CECT 8300</strain>
    </source>
</reference>
<dbReference type="PANTHER" id="PTHR43019:SF23">
    <property type="entry name" value="PROTEASE DO-LIKE 5, CHLOROPLASTIC"/>
    <property type="match status" value="1"/>
</dbReference>
<dbReference type="InterPro" id="IPR043504">
    <property type="entry name" value="Peptidase_S1_PA_chymotrypsin"/>
</dbReference>
<dbReference type="PANTHER" id="PTHR43019">
    <property type="entry name" value="SERINE ENDOPROTEASE DEGS"/>
    <property type="match status" value="1"/>
</dbReference>
<keyword evidence="2" id="KW-0378">Hydrolase</keyword>
<dbReference type="Pfam" id="PF13365">
    <property type="entry name" value="Trypsin_2"/>
    <property type="match status" value="1"/>
</dbReference>
<accession>A0ABV5GYZ1</accession>
<dbReference type="EMBL" id="JBHMFA010000005">
    <property type="protein sequence ID" value="MFB9104880.1"/>
    <property type="molecule type" value="Genomic_DNA"/>
</dbReference>
<name>A0ABV5GYZ1_9FLAO</name>
<keyword evidence="3" id="KW-1185">Reference proteome</keyword>
<keyword evidence="1" id="KW-0732">Signal</keyword>
<keyword evidence="2" id="KW-0645">Protease</keyword>
<dbReference type="GO" id="GO:0006508">
    <property type="term" value="P:proteolysis"/>
    <property type="evidence" value="ECO:0007669"/>
    <property type="project" value="UniProtKB-KW"/>
</dbReference>
<gene>
    <name evidence="2" type="ORF">ACFFU1_08210</name>
</gene>
<feature type="chain" id="PRO_5045100829" evidence="1">
    <location>
        <begin position="20"/>
        <end position="504"/>
    </location>
</feature>
<dbReference type="RefSeq" id="WP_290273110.1">
    <property type="nucleotide sequence ID" value="NZ_JAUFQP010000013.1"/>
</dbReference>
<comment type="caution">
    <text evidence="2">The sequence shown here is derived from an EMBL/GenBank/DDBJ whole genome shotgun (WGS) entry which is preliminary data.</text>
</comment>
<feature type="signal peptide" evidence="1">
    <location>
        <begin position="1"/>
        <end position="19"/>
    </location>
</feature>
<sequence length="504" mass="56305">MKKIIFIHLLLFSSFYLKAQPSTSTIENLKSAIVRVQSGDKIGTGFLWRKNNWVVTTLHLIDNHNQIEITLANDVKSAKVIKVLKEHDLVLLELESASSQLTIISNINNSLGLNSSLYTMGYNGKGNLNTIIDRTLRLGYSSNGRLEGLLPKTVKDALNSCKRPNPSIEILYLDGTLLPGFSGAPIIDLNGNLVGIADGGLEEGANSISWGIKANKLNNLHISSEGFPHILNCGGVVSKVSFASESILEESHVDFIEYKEFKFIKTKVRTIQEMMSTIDDPLGLRQLINGYSMYNNTNYLQFKYDIYEDLFSGMTFCVPKGTKLDVNNDLIVGRFGNADFQLVIYPDHIENLNPNPSLRYASSANNFQQKIVSIDGGNLTYQKDFNWSYSNGPIIRYDGVKVNREAYRGYEIEVNTFEQKNYIPRTYSFQTHIGRGNYYMGAAALNMSSTVENTNNLSNCMSNGQCQSQNISSACEKSCSEYRLFSQLVLGVHMGGFSNSYNRK</sequence>
<evidence type="ECO:0000256" key="1">
    <source>
        <dbReference type="SAM" id="SignalP"/>
    </source>
</evidence>
<organism evidence="2 3">
    <name type="scientific">Algibacter miyuki</name>
    <dbReference type="NCBI Taxonomy" id="1306933"/>
    <lineage>
        <taxon>Bacteria</taxon>
        <taxon>Pseudomonadati</taxon>
        <taxon>Bacteroidota</taxon>
        <taxon>Flavobacteriia</taxon>
        <taxon>Flavobacteriales</taxon>
        <taxon>Flavobacteriaceae</taxon>
        <taxon>Algibacter</taxon>
    </lineage>
</organism>
<evidence type="ECO:0000313" key="3">
    <source>
        <dbReference type="Proteomes" id="UP001589590"/>
    </source>
</evidence>
<dbReference type="Gene3D" id="2.40.10.10">
    <property type="entry name" value="Trypsin-like serine proteases"/>
    <property type="match status" value="2"/>
</dbReference>
<dbReference type="GO" id="GO:0008233">
    <property type="term" value="F:peptidase activity"/>
    <property type="evidence" value="ECO:0007669"/>
    <property type="project" value="UniProtKB-KW"/>
</dbReference>
<proteinExistence type="predicted"/>
<evidence type="ECO:0000313" key="2">
    <source>
        <dbReference type="EMBL" id="MFB9104880.1"/>
    </source>
</evidence>